<gene>
    <name evidence="1" type="ORF">KC660_03255</name>
</gene>
<evidence type="ECO:0000313" key="2">
    <source>
        <dbReference type="Proteomes" id="UP000782843"/>
    </source>
</evidence>
<dbReference type="AlphaFoldDB" id="A0A955L3X6"/>
<accession>A0A955L3X6</accession>
<evidence type="ECO:0000313" key="1">
    <source>
        <dbReference type="EMBL" id="MCA9382397.1"/>
    </source>
</evidence>
<reference evidence="1" key="2">
    <citation type="journal article" date="2021" name="Microbiome">
        <title>Successional dynamics and alternative stable states in a saline activated sludge microbial community over 9 years.</title>
        <authorList>
            <person name="Wang Y."/>
            <person name="Ye J."/>
            <person name="Ju F."/>
            <person name="Liu L."/>
            <person name="Boyd J.A."/>
            <person name="Deng Y."/>
            <person name="Parks D.H."/>
            <person name="Jiang X."/>
            <person name="Yin X."/>
            <person name="Woodcroft B.J."/>
            <person name="Tyson G.W."/>
            <person name="Hugenholtz P."/>
            <person name="Polz M.F."/>
            <person name="Zhang T."/>
        </authorList>
    </citation>
    <scope>NUCLEOTIDE SEQUENCE</scope>
    <source>
        <strain evidence="1">HKST-UBA10</strain>
    </source>
</reference>
<reference evidence="1" key="1">
    <citation type="submission" date="2020-04" db="EMBL/GenBank/DDBJ databases">
        <authorList>
            <person name="Zhang T."/>
        </authorList>
    </citation>
    <scope>NUCLEOTIDE SEQUENCE</scope>
    <source>
        <strain evidence="1">HKST-UBA10</strain>
    </source>
</reference>
<dbReference type="EMBL" id="JAGQLG010000124">
    <property type="protein sequence ID" value="MCA9382397.1"/>
    <property type="molecule type" value="Genomic_DNA"/>
</dbReference>
<name>A0A955L3X6_9BACT</name>
<proteinExistence type="predicted"/>
<organism evidence="1 2">
    <name type="scientific">Candidatus Dojkabacteria bacterium</name>
    <dbReference type="NCBI Taxonomy" id="2099670"/>
    <lineage>
        <taxon>Bacteria</taxon>
        <taxon>Candidatus Dojkabacteria</taxon>
    </lineage>
</organism>
<comment type="caution">
    <text evidence="1">The sequence shown here is derived from an EMBL/GenBank/DDBJ whole genome shotgun (WGS) entry which is preliminary data.</text>
</comment>
<dbReference type="Proteomes" id="UP000782843">
    <property type="component" value="Unassembled WGS sequence"/>
</dbReference>
<protein>
    <submittedName>
        <fullName evidence="1">Uncharacterized protein</fullName>
    </submittedName>
</protein>
<sequence length="138" mass="15253">MQNVEQGSQSIVKHTLSKLHLGGLNQVAEKVLENSGQIALGCGLLAIGGHVALEFAPLNQAVFSHLTKSFNRFLSDTFNQDLLILQKSFMATYILKIASKFDFTYQRFDLSEKDSATIKQLVLLQAAETTAHFLGLLR</sequence>